<gene>
    <name evidence="4" type="primary">fadD_2</name>
    <name evidence="4" type="ORF">NCTC13350_01919</name>
</gene>
<dbReference type="InterPro" id="IPR042099">
    <property type="entry name" value="ANL_N_sf"/>
</dbReference>
<dbReference type="InterPro" id="IPR000873">
    <property type="entry name" value="AMP-dep_synth/lig_dom"/>
</dbReference>
<dbReference type="Pfam" id="PF13193">
    <property type="entry name" value="AMP-binding_C"/>
    <property type="match status" value="1"/>
</dbReference>
<proteinExistence type="predicted"/>
<dbReference type="PANTHER" id="PTHR43767">
    <property type="entry name" value="LONG-CHAIN-FATTY-ACID--COA LIGASE"/>
    <property type="match status" value="1"/>
</dbReference>
<dbReference type="PANTHER" id="PTHR43767:SF1">
    <property type="entry name" value="NONRIBOSOMAL PEPTIDE SYNTHASE PES1 (EUROFUNG)-RELATED"/>
    <property type="match status" value="1"/>
</dbReference>
<dbReference type="Gene3D" id="3.40.50.12780">
    <property type="entry name" value="N-terminal domain of ligase-like"/>
    <property type="match status" value="1"/>
</dbReference>
<evidence type="ECO:0000259" key="2">
    <source>
        <dbReference type="Pfam" id="PF00501"/>
    </source>
</evidence>
<feature type="region of interest" description="Disordered" evidence="1">
    <location>
        <begin position="488"/>
        <end position="508"/>
    </location>
</feature>
<accession>A0A378ZVW1</accession>
<dbReference type="Gene3D" id="3.30.300.30">
    <property type="match status" value="1"/>
</dbReference>
<dbReference type="Proteomes" id="UP000255000">
    <property type="component" value="Unassembled WGS sequence"/>
</dbReference>
<dbReference type="GO" id="GO:0004467">
    <property type="term" value="F:long-chain fatty acid-CoA ligase activity"/>
    <property type="evidence" value="ECO:0007669"/>
    <property type="project" value="UniProtKB-EC"/>
</dbReference>
<evidence type="ECO:0000259" key="3">
    <source>
        <dbReference type="Pfam" id="PF13193"/>
    </source>
</evidence>
<dbReference type="InterPro" id="IPR050237">
    <property type="entry name" value="ATP-dep_AMP-bd_enzyme"/>
</dbReference>
<evidence type="ECO:0000313" key="5">
    <source>
        <dbReference type="Proteomes" id="UP000255000"/>
    </source>
</evidence>
<dbReference type="EC" id="6.2.1.3" evidence="4"/>
<protein>
    <submittedName>
        <fullName evidence="4">Long-chain-fatty-acid--CoA ligase</fullName>
        <ecNumber evidence="4">6.2.1.3</ecNumber>
    </submittedName>
</protein>
<reference evidence="4 5" key="1">
    <citation type="submission" date="2018-06" db="EMBL/GenBank/DDBJ databases">
        <authorList>
            <consortium name="Pathogen Informatics"/>
            <person name="Doyle S."/>
        </authorList>
    </citation>
    <scope>NUCLEOTIDE SEQUENCE [LARGE SCALE GENOMIC DNA]</scope>
    <source>
        <strain evidence="4 5">NCTC13350</strain>
    </source>
</reference>
<dbReference type="PROSITE" id="PS00455">
    <property type="entry name" value="AMP_BINDING"/>
    <property type="match status" value="1"/>
</dbReference>
<dbReference type="SUPFAM" id="SSF56801">
    <property type="entry name" value="Acetyl-CoA synthetase-like"/>
    <property type="match status" value="1"/>
</dbReference>
<dbReference type="InterPro" id="IPR020845">
    <property type="entry name" value="AMP-binding_CS"/>
</dbReference>
<sequence>MSQAALMAQSISALARNTVAEIFLNSLETAPDRRFAKSFTADLTYREAALAAGAIAARLAGKVDSKPVGFVLPNSVSLLITYLGVLFAGGQPALLNPALPTQTRTKLLDRLAPAAIITSDPELTGPDVIFITDAGLPDLVAEGVIPQNRAQPDDVAVFLYSGGTTGVPKRVAHTHRALCAAVERMEWGWPTVDGDVWLPIAPFTHVYGFLMGVANPMLNAGSIIIPDRFHPATIVEMLAEHDVTVFGGGPPAIYQGLLSVPDLGRGSLPSLRVCPGGGAPFPVELHRRWQEVTGLTIHEGYGMTEIAPIAINNAQTGIKLGAAGKPVPGTQIQIVDTMTGTRLMPAGEPGEIRVRGPHQMTGYADSREETAQMLRDGWVYTGDIGVLDEDGFLTITDRKKNVIFHKGFNVFPREIEEVLMTHEAVSSVSVVGTPDERSGEIAVAFVVARAPVEAKTLMQHCAAALVPYKIPARIEFLDQMPLTPAGKADRMAMQSMAAAPKTPDGPAS</sequence>
<evidence type="ECO:0000313" key="4">
    <source>
        <dbReference type="EMBL" id="SUB00989.1"/>
    </source>
</evidence>
<dbReference type="InterPro" id="IPR025110">
    <property type="entry name" value="AMP-bd_C"/>
</dbReference>
<feature type="domain" description="AMP-dependent synthetase/ligase" evidence="2">
    <location>
        <begin position="27"/>
        <end position="363"/>
    </location>
</feature>
<keyword evidence="4" id="KW-0436">Ligase</keyword>
<dbReference type="AlphaFoldDB" id="A0A378ZVW1"/>
<organism evidence="4 5">
    <name type="scientific">Pannonibacter phragmitetus</name>
    <dbReference type="NCBI Taxonomy" id="121719"/>
    <lineage>
        <taxon>Bacteria</taxon>
        <taxon>Pseudomonadati</taxon>
        <taxon>Pseudomonadota</taxon>
        <taxon>Alphaproteobacteria</taxon>
        <taxon>Hyphomicrobiales</taxon>
        <taxon>Stappiaceae</taxon>
        <taxon>Pannonibacter</taxon>
    </lineage>
</organism>
<name>A0A378ZVW1_9HYPH</name>
<evidence type="ECO:0000256" key="1">
    <source>
        <dbReference type="SAM" id="MobiDB-lite"/>
    </source>
</evidence>
<feature type="domain" description="AMP-binding enzyme C-terminal" evidence="3">
    <location>
        <begin position="414"/>
        <end position="487"/>
    </location>
</feature>
<dbReference type="InterPro" id="IPR045851">
    <property type="entry name" value="AMP-bd_C_sf"/>
</dbReference>
<dbReference type="EMBL" id="UGSK01000001">
    <property type="protein sequence ID" value="SUB00989.1"/>
    <property type="molecule type" value="Genomic_DNA"/>
</dbReference>
<dbReference type="Pfam" id="PF00501">
    <property type="entry name" value="AMP-binding"/>
    <property type="match status" value="1"/>
</dbReference>